<protein>
    <recommendedName>
        <fullName evidence="3">DUF5776 domain-containing protein</fullName>
    </recommendedName>
</protein>
<gene>
    <name evidence="4" type="ORF">C5L32_001994</name>
</gene>
<evidence type="ECO:0000256" key="2">
    <source>
        <dbReference type="SAM" id="SignalP"/>
    </source>
</evidence>
<dbReference type="GeneID" id="72461445"/>
<dbReference type="Proteomes" id="UP000295181">
    <property type="component" value="Unassembled WGS sequence"/>
</dbReference>
<comment type="caution">
    <text evidence="4">The sequence shown here is derived from an EMBL/GenBank/DDBJ whole genome shotgun (WGS) entry which is preliminary data.</text>
</comment>
<dbReference type="RefSeq" id="WP_013727239.1">
    <property type="nucleotide sequence ID" value="NZ_AZDM01000006.1"/>
</dbReference>
<feature type="region of interest" description="Disordered" evidence="1">
    <location>
        <begin position="410"/>
        <end position="459"/>
    </location>
</feature>
<proteinExistence type="predicted"/>
<evidence type="ECO:0000256" key="1">
    <source>
        <dbReference type="SAM" id="MobiDB-lite"/>
    </source>
</evidence>
<feature type="chain" id="PRO_5020345335" description="DUF5776 domain-containing protein" evidence="2">
    <location>
        <begin position="41"/>
        <end position="622"/>
    </location>
</feature>
<feature type="domain" description="DUF5776" evidence="3">
    <location>
        <begin position="549"/>
        <end position="617"/>
    </location>
</feature>
<reference evidence="4 5" key="1">
    <citation type="journal article" date="2019" name="Appl. Microbiol. Biotechnol.">
        <title>Uncovering carbohydrate metabolism through a genotype-phenotype association study of 56 lactic acid bacteria genomes.</title>
        <authorList>
            <person name="Buron-Moles G."/>
            <person name="Chailyan A."/>
            <person name="Dolejs I."/>
            <person name="Forster J."/>
            <person name="Miks M.H."/>
        </authorList>
    </citation>
    <scope>NUCLEOTIDE SEQUENCE [LARGE SCALE GENOMIC DNA]</scope>
    <source>
        <strain evidence="4 5">ATCC 4005</strain>
    </source>
</reference>
<feature type="signal peptide" evidence="2">
    <location>
        <begin position="1"/>
        <end position="40"/>
    </location>
</feature>
<evidence type="ECO:0000259" key="3">
    <source>
        <dbReference type="Pfam" id="PF19087"/>
    </source>
</evidence>
<dbReference type="Pfam" id="PF19087">
    <property type="entry name" value="DUF5776"/>
    <property type="match status" value="1"/>
</dbReference>
<feature type="compositionally biased region" description="Polar residues" evidence="1">
    <location>
        <begin position="414"/>
        <end position="424"/>
    </location>
</feature>
<evidence type="ECO:0000313" key="5">
    <source>
        <dbReference type="Proteomes" id="UP000295181"/>
    </source>
</evidence>
<dbReference type="EMBL" id="PUFP01000056">
    <property type="protein sequence ID" value="TDG77015.1"/>
    <property type="molecule type" value="Genomic_DNA"/>
</dbReference>
<feature type="compositionally biased region" description="Polar residues" evidence="1">
    <location>
        <begin position="432"/>
        <end position="458"/>
    </location>
</feature>
<keyword evidence="2" id="KW-0732">Signal</keyword>
<accession>A0A4R5NMN6</accession>
<name>A0A4R5NMN6_LENBU</name>
<dbReference type="InterPro" id="IPR044081">
    <property type="entry name" value="DUF5776"/>
</dbReference>
<organism evidence="4 5">
    <name type="scientific">Lentilactobacillus buchneri DSM 20057</name>
    <dbReference type="NCBI Taxonomy" id="1423728"/>
    <lineage>
        <taxon>Bacteria</taxon>
        <taxon>Bacillati</taxon>
        <taxon>Bacillota</taxon>
        <taxon>Bacilli</taxon>
        <taxon>Lactobacillales</taxon>
        <taxon>Lactobacillaceae</taxon>
        <taxon>Lentilactobacillus</taxon>
    </lineage>
</organism>
<dbReference type="AlphaFoldDB" id="A0A4R5NMN6"/>
<evidence type="ECO:0000313" key="4">
    <source>
        <dbReference type="EMBL" id="TDG77015.1"/>
    </source>
</evidence>
<sequence length="622" mass="68502">MRVLGKSSFITRFQQACVAVVAFFAVLTGLGFSTTSTASAATPSKDILRPTLAITGDDANGKQQTIASIQSVADPTTTHALLNVDKYSNIYARYSVTNDLGYSLPVWNFVHLPWLFDHTANNPKSLVFDPSRGNPEMKSIGFASDLKEPMMESWSYSQDSRYVLQYTPSEDLTSIFYGGMTDTSSVWPIQMAANARVEMTVPLKLAPDFDFNPSRIARFRSEMQFYTDNTSVDKVVKNEITLQITRTLDVADFESETYATLTNADKFEGINHMFDADGKEQPDKTKADAKITPTDQKGIYDVAYTYDGVTKKVKATVKDQSTIEAGDFTISHGSNWDTQKFNGIKSLTDANGNKVKSPGNVKITNIKDAAGKDVDKVDTNAAEKTYTITYTNGGASQTVKVTIGKRASVVTPPARNTGSTSSTVKVPGRPVTDNSKASGGNTQTSTNQQPANNSQPEIQVSPGVAKKGAAVYAKKTIYLHKGVNFKKADRLVKYHKAQRVDRPMFVVTGYDCSSKGALRYKVRDVNHTKKSDGKIGYITANTKYVVNVYYQTMPKKNQLTVISKKGVHAYKNVNLTGKTKTYKNGSHLRVKKIVKYHLTTRYQLTNGDYITANKKLIIQGNH</sequence>